<dbReference type="OrthoDB" id="2966896at2"/>
<proteinExistence type="predicted"/>
<dbReference type="AlphaFoldDB" id="A0A2P8HKV7"/>
<sequence length="102" mass="11659">MTDKCTLKVDRHAKSFIMNNGGIVTLDPYTPWDVTISCSPPPDFTFYRAFEQDGITCYIQKDLIPKETIHFHTTGFGPFEHLQVRGVKPQKKDKKAENDALK</sequence>
<reference evidence="1 2" key="1">
    <citation type="submission" date="2018-03" db="EMBL/GenBank/DDBJ databases">
        <title>Genomic Encyclopedia of Type Strains, Phase III (KMG-III): the genomes of soil and plant-associated and newly described type strains.</title>
        <authorList>
            <person name="Whitman W."/>
        </authorList>
    </citation>
    <scope>NUCLEOTIDE SEQUENCE [LARGE SCALE GENOMIC DNA]</scope>
    <source>
        <strain evidence="1 2">CGMCC 1.07653</strain>
    </source>
</reference>
<name>A0A2P8HKV7_9BACI</name>
<organism evidence="1 2">
    <name type="scientific">Salsuginibacillus halophilus</name>
    <dbReference type="NCBI Taxonomy" id="517424"/>
    <lineage>
        <taxon>Bacteria</taxon>
        <taxon>Bacillati</taxon>
        <taxon>Bacillota</taxon>
        <taxon>Bacilli</taxon>
        <taxon>Bacillales</taxon>
        <taxon>Bacillaceae</taxon>
        <taxon>Salsuginibacillus</taxon>
    </lineage>
</organism>
<dbReference type="Proteomes" id="UP000242310">
    <property type="component" value="Unassembled WGS sequence"/>
</dbReference>
<evidence type="ECO:0000313" key="1">
    <source>
        <dbReference type="EMBL" id="PSL46858.1"/>
    </source>
</evidence>
<dbReference type="RefSeq" id="WP_106588197.1">
    <property type="nucleotide sequence ID" value="NZ_PYAV01000005.1"/>
</dbReference>
<protein>
    <submittedName>
        <fullName evidence="1">Uncharacterized protein</fullName>
    </submittedName>
</protein>
<dbReference type="EMBL" id="PYAV01000005">
    <property type="protein sequence ID" value="PSL46858.1"/>
    <property type="molecule type" value="Genomic_DNA"/>
</dbReference>
<gene>
    <name evidence="1" type="ORF">B0H94_1058</name>
</gene>
<comment type="caution">
    <text evidence="1">The sequence shown here is derived from an EMBL/GenBank/DDBJ whole genome shotgun (WGS) entry which is preliminary data.</text>
</comment>
<accession>A0A2P8HKV7</accession>
<keyword evidence="2" id="KW-1185">Reference proteome</keyword>
<evidence type="ECO:0000313" key="2">
    <source>
        <dbReference type="Proteomes" id="UP000242310"/>
    </source>
</evidence>